<accession>G9MF04</accession>
<dbReference type="eggNOG" id="ENOG502S70P">
    <property type="taxonomic scope" value="Eukaryota"/>
</dbReference>
<evidence type="ECO:0000256" key="1">
    <source>
        <dbReference type="ARBA" id="ARBA00005429"/>
    </source>
</evidence>
<dbReference type="HOGENOM" id="CLU_937081_0_0_1"/>
<dbReference type="RefSeq" id="XP_013961189.1">
    <property type="nucleotide sequence ID" value="XM_014105714.1"/>
</dbReference>
<name>G9MF04_HYPVG</name>
<dbReference type="PROSITE" id="PS51716">
    <property type="entry name" value="G_IRG"/>
    <property type="match status" value="1"/>
</dbReference>
<gene>
    <name evidence="4" type="ORF">TRIVIDRAFT_79473</name>
</gene>
<dbReference type="GO" id="GO:0016020">
    <property type="term" value="C:membrane"/>
    <property type="evidence" value="ECO:0007669"/>
    <property type="project" value="InterPro"/>
</dbReference>
<dbReference type="PANTHER" id="PTHR14143">
    <property type="entry name" value="INTERFERON-INDUCIBLE GTPASE FAMILY MEMBER"/>
    <property type="match status" value="1"/>
</dbReference>
<dbReference type="Pfam" id="PF05049">
    <property type="entry name" value="IIGP"/>
    <property type="match status" value="1"/>
</dbReference>
<sequence>MAWPLLAPLVVAAAPKIYEEVIGRPQKRERQARERLREEQKRAQQSEQRLAKLLNDLGYDEDEPAITEDVIKNARKTVGYDPKKKNIVFAGNVSVGKSSLINGLCNKGGDDDGAARVGSNQVTRNLARYEIPNHPEVVLYDIPGAGTQDVRAFRYYHDQMLYAFDTVVVVHDTTLTEADIRLLQMCIHSGKNCLAVRTKSDNHIRNYAYDKDCELEEAREIFLRETRHDIQSCHKEITAPWPEKEIRIWDYIINSRSVRTFMKGKPSPKEADTAYIDEFDFIFDLSPGLVINPND</sequence>
<organism evidence="4 5">
    <name type="scientific">Hypocrea virens (strain Gv29-8 / FGSC 10586)</name>
    <name type="common">Gliocladium virens</name>
    <name type="synonym">Trichoderma virens</name>
    <dbReference type="NCBI Taxonomy" id="413071"/>
    <lineage>
        <taxon>Eukaryota</taxon>
        <taxon>Fungi</taxon>
        <taxon>Dikarya</taxon>
        <taxon>Ascomycota</taxon>
        <taxon>Pezizomycotina</taxon>
        <taxon>Sordariomycetes</taxon>
        <taxon>Hypocreomycetidae</taxon>
        <taxon>Hypocreales</taxon>
        <taxon>Hypocreaceae</taxon>
        <taxon>Trichoderma</taxon>
    </lineage>
</organism>
<evidence type="ECO:0000313" key="4">
    <source>
        <dbReference type="EMBL" id="EHK26971.1"/>
    </source>
</evidence>
<dbReference type="STRING" id="413071.G9MF04"/>
<feature type="domain" description="IRG-type G" evidence="3">
    <location>
        <begin position="83"/>
        <end position="269"/>
    </location>
</feature>
<comment type="similarity">
    <text evidence="1">Belongs to the TRAFAC class dynamin-like GTPase superfamily. IRG family.</text>
</comment>
<dbReference type="OMA" id="VETKWRR"/>
<dbReference type="InParanoid" id="G9MF04"/>
<evidence type="ECO:0000259" key="3">
    <source>
        <dbReference type="PROSITE" id="PS51716"/>
    </source>
</evidence>
<dbReference type="AlphaFoldDB" id="G9MF04"/>
<comment type="caution">
    <text evidence="4">The sequence shown here is derived from an EMBL/GenBank/DDBJ whole genome shotgun (WGS) entry which is preliminary data.</text>
</comment>
<proteinExistence type="inferred from homology"/>
<dbReference type="InterPro" id="IPR027417">
    <property type="entry name" value="P-loop_NTPase"/>
</dbReference>
<protein>
    <recommendedName>
        <fullName evidence="3">IRG-type G domain-containing protein</fullName>
    </recommendedName>
</protein>
<reference evidence="4 5" key="1">
    <citation type="journal article" date="2011" name="Genome Biol.">
        <title>Comparative genome sequence analysis underscores mycoparasitism as the ancestral life style of Trichoderma.</title>
        <authorList>
            <person name="Kubicek C.P."/>
            <person name="Herrera-Estrella A."/>
            <person name="Seidl-Seiboth V."/>
            <person name="Martinez D.A."/>
            <person name="Druzhinina I.S."/>
            <person name="Thon M."/>
            <person name="Zeilinger S."/>
            <person name="Casas-Flores S."/>
            <person name="Horwitz B.A."/>
            <person name="Mukherjee P.K."/>
            <person name="Mukherjee M."/>
            <person name="Kredics L."/>
            <person name="Alcaraz L.D."/>
            <person name="Aerts A."/>
            <person name="Antal Z."/>
            <person name="Atanasova L."/>
            <person name="Cervantes-Badillo M.G."/>
            <person name="Challacombe J."/>
            <person name="Chertkov O."/>
            <person name="McCluskey K."/>
            <person name="Coulpier F."/>
            <person name="Deshpande N."/>
            <person name="von Doehren H."/>
            <person name="Ebbole D.J."/>
            <person name="Esquivel-Naranjo E.U."/>
            <person name="Fekete E."/>
            <person name="Flipphi M."/>
            <person name="Glaser F."/>
            <person name="Gomez-Rodriguez E.Y."/>
            <person name="Gruber S."/>
            <person name="Han C."/>
            <person name="Henrissat B."/>
            <person name="Hermosa R."/>
            <person name="Hernandez-Onate M."/>
            <person name="Karaffa L."/>
            <person name="Kosti I."/>
            <person name="Le Crom S."/>
            <person name="Lindquist E."/>
            <person name="Lucas S."/>
            <person name="Luebeck M."/>
            <person name="Luebeck P.S."/>
            <person name="Margeot A."/>
            <person name="Metz B."/>
            <person name="Misra M."/>
            <person name="Nevalainen H."/>
            <person name="Omann M."/>
            <person name="Packer N."/>
            <person name="Perrone G."/>
            <person name="Uresti-Rivera E.E."/>
            <person name="Salamov A."/>
            <person name="Schmoll M."/>
            <person name="Seiboth B."/>
            <person name="Shapiro H."/>
            <person name="Sukno S."/>
            <person name="Tamayo-Ramos J.A."/>
            <person name="Tisch D."/>
            <person name="Wiest A."/>
            <person name="Wilkinson H.H."/>
            <person name="Zhang M."/>
            <person name="Coutinho P.M."/>
            <person name="Kenerley C.M."/>
            <person name="Monte E."/>
            <person name="Baker S.E."/>
            <person name="Grigoriev I.V."/>
        </authorList>
    </citation>
    <scope>NUCLEOTIDE SEQUENCE [LARGE SCALE GENOMIC DNA]</scope>
    <source>
        <strain evidence="5">Gv29-8 / FGSC 10586</strain>
    </source>
</reference>
<dbReference type="OrthoDB" id="422720at2759"/>
<dbReference type="Proteomes" id="UP000007115">
    <property type="component" value="Unassembled WGS sequence"/>
</dbReference>
<evidence type="ECO:0000256" key="2">
    <source>
        <dbReference type="SAM" id="Coils"/>
    </source>
</evidence>
<evidence type="ECO:0000313" key="5">
    <source>
        <dbReference type="Proteomes" id="UP000007115"/>
    </source>
</evidence>
<dbReference type="GO" id="GO:0005525">
    <property type="term" value="F:GTP binding"/>
    <property type="evidence" value="ECO:0007669"/>
    <property type="project" value="InterPro"/>
</dbReference>
<dbReference type="EMBL" id="ABDF02000001">
    <property type="protein sequence ID" value="EHK26971.1"/>
    <property type="molecule type" value="Genomic_DNA"/>
</dbReference>
<keyword evidence="5" id="KW-1185">Reference proteome</keyword>
<dbReference type="InterPro" id="IPR007743">
    <property type="entry name" value="Immunity-related_GTPase-like"/>
</dbReference>
<dbReference type="VEuPathDB" id="FungiDB:TRIVIDRAFT_79473"/>
<dbReference type="InterPro" id="IPR030385">
    <property type="entry name" value="G_IRG_dom"/>
</dbReference>
<dbReference type="SUPFAM" id="SSF52540">
    <property type="entry name" value="P-loop containing nucleoside triphosphate hydrolases"/>
    <property type="match status" value="1"/>
</dbReference>
<keyword evidence="2" id="KW-0175">Coiled coil</keyword>
<dbReference type="PANTHER" id="PTHR14143:SF1">
    <property type="entry name" value="IRG-TYPE G DOMAIN-CONTAINING PROTEIN"/>
    <property type="match status" value="1"/>
</dbReference>
<dbReference type="Gene3D" id="3.40.50.300">
    <property type="entry name" value="P-loop containing nucleotide triphosphate hydrolases"/>
    <property type="match status" value="1"/>
</dbReference>
<dbReference type="GeneID" id="25798087"/>
<feature type="coiled-coil region" evidence="2">
    <location>
        <begin position="26"/>
        <end position="56"/>
    </location>
</feature>